<dbReference type="Pfam" id="PF00246">
    <property type="entry name" value="Peptidase_M14"/>
    <property type="match status" value="1"/>
</dbReference>
<evidence type="ECO:0000256" key="1">
    <source>
        <dbReference type="ARBA" id="ARBA00001947"/>
    </source>
</evidence>
<dbReference type="Pfam" id="PF13620">
    <property type="entry name" value="CarboxypepD_reg"/>
    <property type="match status" value="1"/>
</dbReference>
<keyword evidence="6" id="KW-0732">Signal</keyword>
<dbReference type="SMART" id="SM00631">
    <property type="entry name" value="Zn_pept"/>
    <property type="match status" value="1"/>
</dbReference>
<dbReference type="PANTHER" id="PTHR11705">
    <property type="entry name" value="PROTEASE FAMILY M14 CARBOXYPEPTIDASE A,B"/>
    <property type="match status" value="1"/>
</dbReference>
<dbReference type="Proteomes" id="UP000295724">
    <property type="component" value="Unassembled WGS sequence"/>
</dbReference>
<evidence type="ECO:0000256" key="4">
    <source>
        <dbReference type="ARBA" id="ARBA00022833"/>
    </source>
</evidence>
<feature type="chain" id="PRO_5020744400" evidence="6">
    <location>
        <begin position="18"/>
        <end position="798"/>
    </location>
</feature>
<dbReference type="Gene3D" id="2.60.40.1120">
    <property type="entry name" value="Carboxypeptidase-like, regulatory domain"/>
    <property type="match status" value="1"/>
</dbReference>
<evidence type="ECO:0000256" key="6">
    <source>
        <dbReference type="SAM" id="SignalP"/>
    </source>
</evidence>
<dbReference type="InterPro" id="IPR057247">
    <property type="entry name" value="CARBOXYPEPT_ZN_2"/>
</dbReference>
<accession>A0A4R6XSW2</accession>
<feature type="domain" description="Peptidase M14" evidence="7">
    <location>
        <begin position="120"/>
        <end position="425"/>
    </location>
</feature>
<reference evidence="8 9" key="1">
    <citation type="submission" date="2019-03" db="EMBL/GenBank/DDBJ databases">
        <title>Genomic Encyclopedia of Type Strains, Phase IV (KMG-IV): sequencing the most valuable type-strain genomes for metagenomic binning, comparative biology and taxonomic classification.</title>
        <authorList>
            <person name="Goeker M."/>
        </authorList>
    </citation>
    <scope>NUCLEOTIDE SEQUENCE [LARGE SCALE GENOMIC DNA]</scope>
    <source>
        <strain evidence="8 9">DSM 25488</strain>
    </source>
</reference>
<keyword evidence="3" id="KW-0479">Metal-binding</keyword>
<dbReference type="Gene3D" id="2.60.120.260">
    <property type="entry name" value="Galactose-binding domain-like"/>
    <property type="match status" value="1"/>
</dbReference>
<proteinExistence type="inferred from homology"/>
<evidence type="ECO:0000313" key="9">
    <source>
        <dbReference type="Proteomes" id="UP000295724"/>
    </source>
</evidence>
<dbReference type="SUPFAM" id="SSF49464">
    <property type="entry name" value="Carboxypeptidase regulatory domain-like"/>
    <property type="match status" value="1"/>
</dbReference>
<organism evidence="8 9">
    <name type="scientific">Marinicella litoralis</name>
    <dbReference type="NCBI Taxonomy" id="644220"/>
    <lineage>
        <taxon>Bacteria</taxon>
        <taxon>Pseudomonadati</taxon>
        <taxon>Pseudomonadota</taxon>
        <taxon>Gammaproteobacteria</taxon>
        <taxon>Lysobacterales</taxon>
        <taxon>Marinicellaceae</taxon>
        <taxon>Marinicella</taxon>
    </lineage>
</organism>
<dbReference type="InterPro" id="IPR008969">
    <property type="entry name" value="CarboxyPept-like_regulatory"/>
</dbReference>
<dbReference type="GO" id="GO:0006508">
    <property type="term" value="P:proteolysis"/>
    <property type="evidence" value="ECO:0007669"/>
    <property type="project" value="InterPro"/>
</dbReference>
<dbReference type="GO" id="GO:0005615">
    <property type="term" value="C:extracellular space"/>
    <property type="evidence" value="ECO:0007669"/>
    <property type="project" value="TreeGrafter"/>
</dbReference>
<evidence type="ECO:0000313" key="8">
    <source>
        <dbReference type="EMBL" id="TDR20503.1"/>
    </source>
</evidence>
<dbReference type="AlphaFoldDB" id="A0A4R6XSW2"/>
<dbReference type="EMBL" id="SNZB01000003">
    <property type="protein sequence ID" value="TDR20503.1"/>
    <property type="molecule type" value="Genomic_DNA"/>
</dbReference>
<name>A0A4R6XSW2_9GAMM</name>
<gene>
    <name evidence="8" type="ORF">C8D91_1477</name>
</gene>
<protein>
    <submittedName>
        <fullName evidence="8">Immune inhibitor A peptidase M6</fullName>
    </submittedName>
</protein>
<dbReference type="InterPro" id="IPR000834">
    <property type="entry name" value="Peptidase_M14"/>
</dbReference>
<dbReference type="SUPFAM" id="SSF53187">
    <property type="entry name" value="Zn-dependent exopeptidases"/>
    <property type="match status" value="1"/>
</dbReference>
<comment type="similarity">
    <text evidence="2 5">Belongs to the peptidase M14 family.</text>
</comment>
<dbReference type="OrthoDB" id="9811296at2"/>
<dbReference type="RefSeq" id="WP_099018345.1">
    <property type="nucleotide sequence ID" value="NZ_NIHB01000001.1"/>
</dbReference>
<evidence type="ECO:0000256" key="5">
    <source>
        <dbReference type="PROSITE-ProRule" id="PRU01379"/>
    </source>
</evidence>
<feature type="active site" description="Proton donor/acceptor" evidence="5">
    <location>
        <position position="395"/>
    </location>
</feature>
<dbReference type="PRINTS" id="PR00765">
    <property type="entry name" value="CRBOXYPTASEA"/>
</dbReference>
<dbReference type="PANTHER" id="PTHR11705:SF119">
    <property type="entry name" value="OS02G0119300 PROTEIN"/>
    <property type="match status" value="1"/>
</dbReference>
<evidence type="ECO:0000256" key="2">
    <source>
        <dbReference type="ARBA" id="ARBA00005988"/>
    </source>
</evidence>
<comment type="cofactor">
    <cofactor evidence="1">
        <name>Zn(2+)</name>
        <dbReference type="ChEBI" id="CHEBI:29105"/>
    </cofactor>
</comment>
<dbReference type="PROSITE" id="PS00133">
    <property type="entry name" value="CARBOXYPEPT_ZN_2"/>
    <property type="match status" value="1"/>
</dbReference>
<evidence type="ECO:0000259" key="7">
    <source>
        <dbReference type="PROSITE" id="PS52035"/>
    </source>
</evidence>
<keyword evidence="9" id="KW-1185">Reference proteome</keyword>
<dbReference type="Gene3D" id="3.40.630.10">
    <property type="entry name" value="Zn peptidases"/>
    <property type="match status" value="1"/>
</dbReference>
<sequence>MKPFFLLSLLWCQFSWAIDTQPLNKNQSIDYPSIARIHFQHQKQLQSLDALSDVWAVNQQQQFAIVYIQDPSTLQKLHDLDLPMYLDHKLMAQHALDQQNIKANSHLSNKMGTGIPGFACYSTVEETFQRMDQMELNHPNLAEVLDIGDSWEKTVNGLAGHDIRILKLTNQSTIGDKPILFLASAIHAREYATAELNTRFAEYLLSQYGLNADVTWILDHHEIHFSLQTNPDGRKQAETGLLWRKNTNQDYCSPSSNDRGADLNRNYQFEWATGNDQCGPTYGGSSAESEPELMAQMAYIREIFDDHRGPGINDPVADDTSGVFVDIHSYSQLVLYPWGFTGSLSPNDNQFQALSKRTAWFNDYLPESASDLYPVNGASIDTTYGELGIASLVFELGTSFFQDCNSFESTVLPDNLDALMYLARVAQAPYKQPLGPDIENLLLIPNVVLADSNIQVSGTANDDRYSQANGPQSTESIQSVTAYINQLPTQATSGTALAATDGNYDEVQEDFNSTISTTGLTTGKNLVYVHASDGLRAGATFAKFVDVVLENEVAHLTGTVTDALTGNAIPGGLLQINQSNALTVSDGSYSQWVQPGQADLVVSAANYSSQTLSNLNLVAGTQLVQDIQLHPFCDIFSDDMESGSPNWNNQNPWAISNELSVSPNNAWSDSPGGNYSDNLNLSLTTPAISITDAQSLEVSYMSHCDTEAGYDYGHFEVQFDGGSWQEISTCNNQDQWQQEIEPLNPPNGSNELKLRFRLTTDSSVTRDGWHIDDIKVKASGSLCTALLVDTIFVHGFDN</sequence>
<dbReference type="GO" id="GO:0004181">
    <property type="term" value="F:metallocarboxypeptidase activity"/>
    <property type="evidence" value="ECO:0007669"/>
    <property type="project" value="InterPro"/>
</dbReference>
<evidence type="ECO:0000256" key="3">
    <source>
        <dbReference type="ARBA" id="ARBA00022723"/>
    </source>
</evidence>
<dbReference type="PROSITE" id="PS52035">
    <property type="entry name" value="PEPTIDASE_M14"/>
    <property type="match status" value="1"/>
</dbReference>
<feature type="signal peptide" evidence="6">
    <location>
        <begin position="1"/>
        <end position="17"/>
    </location>
</feature>
<keyword evidence="4" id="KW-0862">Zinc</keyword>
<comment type="caution">
    <text evidence="8">The sequence shown here is derived from an EMBL/GenBank/DDBJ whole genome shotgun (WGS) entry which is preliminary data.</text>
</comment>
<dbReference type="GO" id="GO:0008270">
    <property type="term" value="F:zinc ion binding"/>
    <property type="evidence" value="ECO:0007669"/>
    <property type="project" value="InterPro"/>
</dbReference>